<protein>
    <submittedName>
        <fullName evidence="1">Uncharacterized protein</fullName>
    </submittedName>
</protein>
<reference evidence="1 2" key="1">
    <citation type="submission" date="2018-11" db="EMBL/GenBank/DDBJ databases">
        <title>Microbial catabolism of amino acid.</title>
        <authorList>
            <person name="Hibi M."/>
            <person name="Ogawa J."/>
        </authorList>
    </citation>
    <scope>NUCLEOTIDE SEQUENCE [LARGE SCALE GENOMIC DNA]</scope>
    <source>
        <strain evidence="1 2">C31-06</strain>
    </source>
</reference>
<organism evidence="1 2">
    <name type="scientific">Rhodococcus wratislaviensis</name>
    <name type="common">Tsukamurella wratislaviensis</name>
    <dbReference type="NCBI Taxonomy" id="44752"/>
    <lineage>
        <taxon>Bacteria</taxon>
        <taxon>Bacillati</taxon>
        <taxon>Actinomycetota</taxon>
        <taxon>Actinomycetes</taxon>
        <taxon>Mycobacteriales</taxon>
        <taxon>Nocardiaceae</taxon>
        <taxon>Rhodococcus</taxon>
    </lineage>
</organism>
<dbReference type="AlphaFoldDB" id="A0A402CDC9"/>
<proteinExistence type="predicted"/>
<sequence>MAGSVDVAGVDAVTGSSGVQGSERAFWARITPRGGMPPFELALVS</sequence>
<comment type="caution">
    <text evidence="1">The sequence shown here is derived from an EMBL/GenBank/DDBJ whole genome shotgun (WGS) entry which is preliminary data.</text>
</comment>
<gene>
    <name evidence="1" type="ORF">Rhow_005262</name>
</gene>
<accession>A0A402CDC9</accession>
<keyword evidence="2" id="KW-1185">Reference proteome</keyword>
<name>A0A402CDC9_RHOWR</name>
<evidence type="ECO:0000313" key="2">
    <source>
        <dbReference type="Proteomes" id="UP000287519"/>
    </source>
</evidence>
<dbReference type="EMBL" id="BHYM01000045">
    <property type="protein sequence ID" value="GCE41603.1"/>
    <property type="molecule type" value="Genomic_DNA"/>
</dbReference>
<evidence type="ECO:0000313" key="1">
    <source>
        <dbReference type="EMBL" id="GCE41603.1"/>
    </source>
</evidence>
<dbReference type="Proteomes" id="UP000287519">
    <property type="component" value="Unassembled WGS sequence"/>
</dbReference>